<reference evidence="1" key="1">
    <citation type="submission" date="2023-10" db="EMBL/GenBank/DDBJ databases">
        <authorList>
            <person name="Domelevo Entfellner J.-B."/>
        </authorList>
    </citation>
    <scope>NUCLEOTIDE SEQUENCE</scope>
</reference>
<dbReference type="Proteomes" id="UP001189624">
    <property type="component" value="Chromosome 1"/>
</dbReference>
<sequence>MTQSLKISDLYCEEEGWWYRNLERRVVRKEKGFIVGPDSEMGFEMVRPIPKEIEQITTIKTRGSVGAGKVLSVLKPKH</sequence>
<proteinExistence type="predicted"/>
<accession>A0AA86RQF5</accession>
<dbReference type="AlphaFoldDB" id="A0AA86RQF5"/>
<organism evidence="1 2">
    <name type="scientific">Sphenostylis stenocarpa</name>
    <dbReference type="NCBI Taxonomy" id="92480"/>
    <lineage>
        <taxon>Eukaryota</taxon>
        <taxon>Viridiplantae</taxon>
        <taxon>Streptophyta</taxon>
        <taxon>Embryophyta</taxon>
        <taxon>Tracheophyta</taxon>
        <taxon>Spermatophyta</taxon>
        <taxon>Magnoliopsida</taxon>
        <taxon>eudicotyledons</taxon>
        <taxon>Gunneridae</taxon>
        <taxon>Pentapetalae</taxon>
        <taxon>rosids</taxon>
        <taxon>fabids</taxon>
        <taxon>Fabales</taxon>
        <taxon>Fabaceae</taxon>
        <taxon>Papilionoideae</taxon>
        <taxon>50 kb inversion clade</taxon>
        <taxon>NPAAA clade</taxon>
        <taxon>indigoferoid/millettioid clade</taxon>
        <taxon>Phaseoleae</taxon>
        <taxon>Sphenostylis</taxon>
    </lineage>
</organism>
<protein>
    <submittedName>
        <fullName evidence="1">Uncharacterized protein</fullName>
    </submittedName>
</protein>
<gene>
    <name evidence="1" type="ORF">AYBTSS11_LOCUS2587</name>
</gene>
<keyword evidence="2" id="KW-1185">Reference proteome</keyword>
<dbReference type="Gramene" id="rna-AYBTSS11_LOCUS2587">
    <property type="protein sequence ID" value="CAJ1877350.1"/>
    <property type="gene ID" value="gene-AYBTSS11_LOCUS2587"/>
</dbReference>
<evidence type="ECO:0000313" key="2">
    <source>
        <dbReference type="Proteomes" id="UP001189624"/>
    </source>
</evidence>
<evidence type="ECO:0000313" key="1">
    <source>
        <dbReference type="EMBL" id="CAJ1877350.1"/>
    </source>
</evidence>
<dbReference type="EMBL" id="OY731398">
    <property type="protein sequence ID" value="CAJ1877350.1"/>
    <property type="molecule type" value="Genomic_DNA"/>
</dbReference>
<name>A0AA86RQF5_9FABA</name>